<dbReference type="Pfam" id="PF01738">
    <property type="entry name" value="DLH"/>
    <property type="match status" value="1"/>
</dbReference>
<organism evidence="2 3">
    <name type="scientific">Variovorax paradoxus</name>
    <dbReference type="NCBI Taxonomy" id="34073"/>
    <lineage>
        <taxon>Bacteria</taxon>
        <taxon>Pseudomonadati</taxon>
        <taxon>Pseudomonadota</taxon>
        <taxon>Betaproteobacteria</taxon>
        <taxon>Burkholderiales</taxon>
        <taxon>Comamonadaceae</taxon>
        <taxon>Variovorax</taxon>
    </lineage>
</organism>
<dbReference type="EMBL" id="CP045644">
    <property type="protein sequence ID" value="QFZ84694.1"/>
    <property type="molecule type" value="Genomic_DNA"/>
</dbReference>
<feature type="domain" description="Dienelactone hydrolase" evidence="1">
    <location>
        <begin position="17"/>
        <end position="232"/>
    </location>
</feature>
<dbReference type="RefSeq" id="WP_153283316.1">
    <property type="nucleotide sequence ID" value="NZ_CP045644.1"/>
</dbReference>
<dbReference type="AlphaFoldDB" id="A0A5Q0M7V8"/>
<dbReference type="InterPro" id="IPR029058">
    <property type="entry name" value="AB_hydrolase_fold"/>
</dbReference>
<proteinExistence type="predicted"/>
<evidence type="ECO:0000259" key="1">
    <source>
        <dbReference type="Pfam" id="PF01738"/>
    </source>
</evidence>
<evidence type="ECO:0000313" key="3">
    <source>
        <dbReference type="Proteomes" id="UP000326780"/>
    </source>
</evidence>
<sequence length="248" mass="26848">MDLLSTNVSIPIGTDHMDAYFTRPAQASGSIVLIQEIFGVTPAMRSIADDLAGTGYAVVVPDIYWRLARNLSLGNGEDANERQAAVDYSLRYDEVTGVLDLAVCADWLQAEQSADQRPIVFGFCLGGRMAVRMAAATPLSGMISMYGVGLNKLGDLIQGIQCPLQFHFGTNDNHNPIEVIEAVSDAVIKRGHEGDEFYTYEGAEHAFYNRSRADRFSPAAHELAKARALRFAAKCFGDLSQPAVGAPT</sequence>
<dbReference type="Gene3D" id="3.40.50.1820">
    <property type="entry name" value="alpha/beta hydrolase"/>
    <property type="match status" value="1"/>
</dbReference>
<dbReference type="InterPro" id="IPR002925">
    <property type="entry name" value="Dienelactn_hydro"/>
</dbReference>
<dbReference type="Proteomes" id="UP000326780">
    <property type="component" value="Chromosome"/>
</dbReference>
<accession>A0A5Q0M7V8</accession>
<keyword evidence="2" id="KW-0378">Hydrolase</keyword>
<dbReference type="InterPro" id="IPR051049">
    <property type="entry name" value="Dienelactone_hydrolase-like"/>
</dbReference>
<protein>
    <submittedName>
        <fullName evidence="2">Dienelactone hydrolase family protein</fullName>
    </submittedName>
</protein>
<dbReference type="PANTHER" id="PTHR46623">
    <property type="entry name" value="CARBOXYMETHYLENEBUTENOLIDASE-RELATED"/>
    <property type="match status" value="1"/>
</dbReference>
<gene>
    <name evidence="2" type="ORF">GFK26_18925</name>
</gene>
<dbReference type="PANTHER" id="PTHR46623:SF6">
    <property type="entry name" value="ALPHA_BETA-HYDROLASES SUPERFAMILY PROTEIN"/>
    <property type="match status" value="1"/>
</dbReference>
<reference evidence="2 3" key="1">
    <citation type="submission" date="2019-10" db="EMBL/GenBank/DDBJ databases">
        <title>Complete genome sequence of Variovorax paradoxus 5C-2.</title>
        <authorList>
            <person name="Gogoleva N.E."/>
            <person name="Balkin A.S."/>
        </authorList>
    </citation>
    <scope>NUCLEOTIDE SEQUENCE [LARGE SCALE GENOMIC DNA]</scope>
    <source>
        <strain evidence="2 3">5C-2</strain>
    </source>
</reference>
<dbReference type="SUPFAM" id="SSF53474">
    <property type="entry name" value="alpha/beta-Hydrolases"/>
    <property type="match status" value="1"/>
</dbReference>
<dbReference type="GO" id="GO:0016787">
    <property type="term" value="F:hydrolase activity"/>
    <property type="evidence" value="ECO:0007669"/>
    <property type="project" value="UniProtKB-KW"/>
</dbReference>
<name>A0A5Q0M7V8_VARPD</name>
<evidence type="ECO:0000313" key="2">
    <source>
        <dbReference type="EMBL" id="QFZ84694.1"/>
    </source>
</evidence>